<gene>
    <name evidence="1" type="ORF">UFOPK1493_02613</name>
</gene>
<dbReference type="PANTHER" id="PTHR42869:SF1">
    <property type="entry name" value="SLL0572 PROTEIN"/>
    <property type="match status" value="1"/>
</dbReference>
<name>A0A6J6EEC8_9ZZZZ</name>
<reference evidence="1" key="1">
    <citation type="submission" date="2020-05" db="EMBL/GenBank/DDBJ databases">
        <authorList>
            <person name="Chiriac C."/>
            <person name="Salcher M."/>
            <person name="Ghai R."/>
            <person name="Kavagutti S V."/>
        </authorList>
    </citation>
    <scope>NUCLEOTIDE SEQUENCE</scope>
</reference>
<evidence type="ECO:0000313" key="1">
    <source>
        <dbReference type="EMBL" id="CAB4574457.1"/>
    </source>
</evidence>
<dbReference type="PANTHER" id="PTHR42869">
    <property type="entry name" value="SLL0572 PROTEIN"/>
    <property type="match status" value="1"/>
</dbReference>
<dbReference type="EMBL" id="CAEZSR010000113">
    <property type="protein sequence ID" value="CAB4574457.1"/>
    <property type="molecule type" value="Genomic_DNA"/>
</dbReference>
<dbReference type="InterPro" id="IPR027417">
    <property type="entry name" value="P-loop_NTPase"/>
</dbReference>
<dbReference type="InterPro" id="IPR053199">
    <property type="entry name" value="cDPG_synthetase-like"/>
</dbReference>
<dbReference type="AlphaFoldDB" id="A0A6J6EEC8"/>
<dbReference type="SUPFAM" id="SSF52540">
    <property type="entry name" value="P-loop containing nucleoside triphosphate hydrolases"/>
    <property type="match status" value="1"/>
</dbReference>
<protein>
    <submittedName>
        <fullName evidence="1">Unannotated protein</fullName>
    </submittedName>
</protein>
<dbReference type="Gene3D" id="3.40.50.300">
    <property type="entry name" value="P-loop containing nucleotide triphosphate hydrolases"/>
    <property type="match status" value="1"/>
</dbReference>
<sequence>MILLGAGGRDFFDFATVFRDDPDVEVVAFTAAQIPGIDDRRFPASLAGPRYPDGIPIRPEAEFAALVAQHDVDEVVLAYSDLSYDQVMHLASEAMAAGADVRLLGPRRTMLTATRPVVAVCASRTGAGKSQTSRRVCSILRAAGLRVALIRHPMPYGDLEAMRVQRFATLDEIEASHPTIEEREEYELPVREGLTVWAGVDYESIVRRAADESDVIVWDGGNNDLPFVRPDLMITVVDPLRPGHECGWFPGEVNVRLADVIVVNKVDAAEPDDVDTVLANVSSLAPAATVIRAASPVVLADGPDLTGVRVLVVEDGPTITHGGMPFGAGTVAARQAGAVLVDPRPFAVGSIAATFTRYPHIGPVLPAMGYGDEQLAELEATIAAVPCDAVVTGTPIDLTRVVRIDRPVRHASYSLVEIGSPTLDDVLAPLVERWRSS</sequence>
<accession>A0A6J6EEC8</accession>
<organism evidence="1">
    <name type="scientific">freshwater metagenome</name>
    <dbReference type="NCBI Taxonomy" id="449393"/>
    <lineage>
        <taxon>unclassified sequences</taxon>
        <taxon>metagenomes</taxon>
        <taxon>ecological metagenomes</taxon>
    </lineage>
</organism>
<proteinExistence type="predicted"/>